<dbReference type="Pfam" id="PF00014">
    <property type="entry name" value="Kunitz_BPTI"/>
    <property type="match status" value="3"/>
</dbReference>
<dbReference type="Proteomes" id="UP000694523">
    <property type="component" value="Unplaced"/>
</dbReference>
<dbReference type="SMART" id="SM00131">
    <property type="entry name" value="KU"/>
    <property type="match status" value="3"/>
</dbReference>
<dbReference type="InterPro" id="IPR002223">
    <property type="entry name" value="Kunitz_BPTI"/>
</dbReference>
<name>A0A8C6S820_9GOBI</name>
<dbReference type="PANTHER" id="PTHR10083">
    <property type="entry name" value="KUNITZ-TYPE PROTEASE INHIBITOR-RELATED"/>
    <property type="match status" value="1"/>
</dbReference>
<evidence type="ECO:0000313" key="10">
    <source>
        <dbReference type="Ensembl" id="ENSNMLP00000002213.1"/>
    </source>
</evidence>
<reference evidence="10" key="2">
    <citation type="submission" date="2025-09" db="UniProtKB">
        <authorList>
            <consortium name="Ensembl"/>
        </authorList>
    </citation>
    <scope>IDENTIFICATION</scope>
</reference>
<feature type="domain" description="BPTI/Kunitz inhibitor" evidence="9">
    <location>
        <begin position="45"/>
        <end position="95"/>
    </location>
</feature>
<evidence type="ECO:0000256" key="3">
    <source>
        <dbReference type="ARBA" id="ARBA00022737"/>
    </source>
</evidence>
<comment type="subcellular location">
    <subcellularLocation>
        <location evidence="8">Secreted</location>
    </subcellularLocation>
</comment>
<keyword evidence="4 8" id="KW-0722">Serine protease inhibitor</keyword>
<keyword evidence="6" id="KW-1015">Disulfide bond</keyword>
<evidence type="ECO:0000259" key="9">
    <source>
        <dbReference type="PROSITE" id="PS50279"/>
    </source>
</evidence>
<dbReference type="PROSITE" id="PS00280">
    <property type="entry name" value="BPTI_KUNITZ_1"/>
    <property type="match status" value="3"/>
</dbReference>
<protein>
    <recommendedName>
        <fullName evidence="8">Tissue factor pathway inhibitor</fullName>
    </recommendedName>
</protein>
<sequence length="294" mass="33082">MDTAAVNKCLLLCALCVLSAAWSEGRRSHRHGGLQSELFIFREQCAFKAEPGPCKAIKPRFFFSIDSGRCESFEYGGCGGNDNNFLSKEECEESCVVSEDKDPCQLPEAPGPCRGLVSRYLYDPEIHDCRHFFYGGCFGNANNFRSMDACKTRCQNTDNSEQTTAPPSGEILDRTRLQPLETTAQMTADGHAEASMQLPNKTKYTKDASLSPVCWDAMERGTCDGAERRYFYNSTSRRCQSFSFSGCGENGNNFLLRRQCIKTCVTRLKDHRRTMGEKMIRIRKKNLDKIKALP</sequence>
<dbReference type="FunFam" id="4.10.410.10:FF:000004">
    <property type="entry name" value="Tissue factor pathway inhibitor"/>
    <property type="match status" value="2"/>
</dbReference>
<keyword evidence="2 8" id="KW-0356">Hemostasis</keyword>
<dbReference type="PRINTS" id="PR00759">
    <property type="entry name" value="BASICPTASE"/>
</dbReference>
<keyword evidence="11" id="KW-1185">Reference proteome</keyword>
<dbReference type="CDD" id="cd00109">
    <property type="entry name" value="Kunitz-type"/>
    <property type="match status" value="1"/>
</dbReference>
<dbReference type="GO" id="GO:0004867">
    <property type="term" value="F:serine-type endopeptidase inhibitor activity"/>
    <property type="evidence" value="ECO:0007669"/>
    <property type="project" value="UniProtKB-UniRule"/>
</dbReference>
<dbReference type="Gene3D" id="4.10.410.10">
    <property type="entry name" value="Pancreatic trypsin inhibitor Kunitz domain"/>
    <property type="match status" value="3"/>
</dbReference>
<accession>A0A8C6S820</accession>
<evidence type="ECO:0000256" key="6">
    <source>
        <dbReference type="ARBA" id="ARBA00023157"/>
    </source>
</evidence>
<evidence type="ECO:0000256" key="8">
    <source>
        <dbReference type="PIRNR" id="PIRNR001620"/>
    </source>
</evidence>
<dbReference type="GO" id="GO:0007596">
    <property type="term" value="P:blood coagulation"/>
    <property type="evidence" value="ECO:0007669"/>
    <property type="project" value="UniProtKB-UniRule"/>
</dbReference>
<dbReference type="GO" id="GO:0005615">
    <property type="term" value="C:extracellular space"/>
    <property type="evidence" value="ECO:0007669"/>
    <property type="project" value="TreeGrafter"/>
</dbReference>
<dbReference type="AlphaFoldDB" id="A0A8C6S820"/>
<reference evidence="10" key="1">
    <citation type="submission" date="2025-08" db="UniProtKB">
        <authorList>
            <consortium name="Ensembl"/>
        </authorList>
    </citation>
    <scope>IDENTIFICATION</scope>
</reference>
<keyword evidence="5 8" id="KW-0094">Blood coagulation</keyword>
<dbReference type="InterPro" id="IPR020901">
    <property type="entry name" value="Prtase_inh_Kunz-CS"/>
</dbReference>
<keyword evidence="1 8" id="KW-0646">Protease inhibitor</keyword>
<keyword evidence="7" id="KW-0325">Glycoprotein</keyword>
<dbReference type="PROSITE" id="PS50279">
    <property type="entry name" value="BPTI_KUNITZ_2"/>
    <property type="match status" value="3"/>
</dbReference>
<evidence type="ECO:0000256" key="5">
    <source>
        <dbReference type="ARBA" id="ARBA00023084"/>
    </source>
</evidence>
<keyword evidence="8" id="KW-0732">Signal</keyword>
<evidence type="ECO:0000256" key="1">
    <source>
        <dbReference type="ARBA" id="ARBA00022690"/>
    </source>
</evidence>
<keyword evidence="3" id="KW-0677">Repeat</keyword>
<feature type="domain" description="BPTI/Kunitz inhibitor" evidence="9">
    <location>
        <begin position="104"/>
        <end position="154"/>
    </location>
</feature>
<feature type="domain" description="BPTI/Kunitz inhibitor" evidence="9">
    <location>
        <begin position="214"/>
        <end position="264"/>
    </location>
</feature>
<dbReference type="PANTHER" id="PTHR10083:SF377">
    <property type="entry name" value="TISSUE FACTOR PATHWAY INHIBITOR"/>
    <property type="match status" value="1"/>
</dbReference>
<feature type="chain" id="PRO_5034443130" description="Tissue factor pathway inhibitor" evidence="8">
    <location>
        <begin position="24"/>
        <end position="294"/>
    </location>
</feature>
<evidence type="ECO:0000256" key="4">
    <source>
        <dbReference type="ARBA" id="ARBA00022900"/>
    </source>
</evidence>
<dbReference type="InterPro" id="IPR050098">
    <property type="entry name" value="TFPI/VKTCI-like"/>
</dbReference>
<dbReference type="Ensembl" id="ENSNMLT00000002554.1">
    <property type="protein sequence ID" value="ENSNMLP00000002213.1"/>
    <property type="gene ID" value="ENSNMLG00000001668.1"/>
</dbReference>
<dbReference type="InterPro" id="IPR036880">
    <property type="entry name" value="Kunitz_BPTI_sf"/>
</dbReference>
<proteinExistence type="predicted"/>
<evidence type="ECO:0000256" key="2">
    <source>
        <dbReference type="ARBA" id="ARBA00022696"/>
    </source>
</evidence>
<dbReference type="PIRSF" id="PIRSF001620">
    <property type="entry name" value="TFPI"/>
    <property type="match status" value="1"/>
</dbReference>
<evidence type="ECO:0000313" key="11">
    <source>
        <dbReference type="Proteomes" id="UP000694523"/>
    </source>
</evidence>
<dbReference type="SUPFAM" id="SSF57362">
    <property type="entry name" value="BPTI-like"/>
    <property type="match status" value="3"/>
</dbReference>
<feature type="signal peptide" evidence="8">
    <location>
        <begin position="1"/>
        <end position="23"/>
    </location>
</feature>
<evidence type="ECO:0000256" key="7">
    <source>
        <dbReference type="ARBA" id="ARBA00023180"/>
    </source>
</evidence>
<dbReference type="InterPro" id="IPR008296">
    <property type="entry name" value="TFPI-like"/>
</dbReference>
<organism evidence="10 11">
    <name type="scientific">Neogobius melanostomus</name>
    <name type="common">round goby</name>
    <dbReference type="NCBI Taxonomy" id="47308"/>
    <lineage>
        <taxon>Eukaryota</taxon>
        <taxon>Metazoa</taxon>
        <taxon>Chordata</taxon>
        <taxon>Craniata</taxon>
        <taxon>Vertebrata</taxon>
        <taxon>Euteleostomi</taxon>
        <taxon>Actinopterygii</taxon>
        <taxon>Neopterygii</taxon>
        <taxon>Teleostei</taxon>
        <taxon>Neoteleostei</taxon>
        <taxon>Acanthomorphata</taxon>
        <taxon>Gobiaria</taxon>
        <taxon>Gobiiformes</taxon>
        <taxon>Gobioidei</taxon>
        <taxon>Gobiidae</taxon>
        <taxon>Benthophilinae</taxon>
        <taxon>Neogobiini</taxon>
        <taxon>Neogobius</taxon>
    </lineage>
</organism>